<comment type="caution">
    <text evidence="6">The sequence shown here is derived from an EMBL/GenBank/DDBJ whole genome shotgun (WGS) entry which is preliminary data.</text>
</comment>
<keyword evidence="1 3" id="KW-0238">DNA-binding</keyword>
<dbReference type="InterPro" id="IPR001789">
    <property type="entry name" value="Sig_transdc_resp-reg_receiver"/>
</dbReference>
<dbReference type="GO" id="GO:0000156">
    <property type="term" value="F:phosphorelay response regulator activity"/>
    <property type="evidence" value="ECO:0007669"/>
    <property type="project" value="TreeGrafter"/>
</dbReference>
<proteinExistence type="predicted"/>
<dbReference type="GO" id="GO:0006355">
    <property type="term" value="P:regulation of DNA-templated transcription"/>
    <property type="evidence" value="ECO:0007669"/>
    <property type="project" value="InterPro"/>
</dbReference>
<evidence type="ECO:0000256" key="1">
    <source>
        <dbReference type="ARBA" id="ARBA00023125"/>
    </source>
</evidence>
<dbReference type="SUPFAM" id="SSF52172">
    <property type="entry name" value="CheY-like"/>
    <property type="match status" value="1"/>
</dbReference>
<dbReference type="PANTHER" id="PTHR48111:SF36">
    <property type="entry name" value="TRANSCRIPTIONAL REGULATORY PROTEIN CUTR"/>
    <property type="match status" value="1"/>
</dbReference>
<reference evidence="6 7" key="1">
    <citation type="submission" date="2016-09" db="EMBL/GenBank/DDBJ databases">
        <title>Alteromonas lipolytica, a new species isolated from sea water.</title>
        <authorList>
            <person name="Wu Y.-H."/>
            <person name="Cheng H."/>
            <person name="Xu X.-W."/>
        </authorList>
    </citation>
    <scope>NUCLEOTIDE SEQUENCE [LARGE SCALE GENOMIC DNA]</scope>
    <source>
        <strain evidence="6 7">JW12</strain>
    </source>
</reference>
<sequence length="227" mass="25601">MRLLLIEDDENIAETLVAYLEKHGFVVDLAPTLAVAKVAVMENSFDLVLLDRMLPDGEGMTMLRYFEENGRPQRVILLTALGDVDDRVHGLECGAQDYIPKPFEPRELLVRIRNALRQPVTTEREIKTLGPLQYDVESRAFSVNGEALNLRRTEALVLEALIARPATLVPRESLESKVYGYDKFVTSNSLESQVSRLRKSLSEHTDSIKIQTVRGMGYRLVEDAADE</sequence>
<dbReference type="STRING" id="1856405.BFC17_21765"/>
<feature type="modified residue" description="4-aspartylphosphate" evidence="2">
    <location>
        <position position="51"/>
    </location>
</feature>
<dbReference type="OrthoDB" id="9802426at2"/>
<dbReference type="Pfam" id="PF00072">
    <property type="entry name" value="Response_reg"/>
    <property type="match status" value="1"/>
</dbReference>
<dbReference type="SMART" id="SM00448">
    <property type="entry name" value="REC"/>
    <property type="match status" value="1"/>
</dbReference>
<gene>
    <name evidence="6" type="ORF">BFC17_21765</name>
</gene>
<evidence type="ECO:0000259" key="4">
    <source>
        <dbReference type="PROSITE" id="PS50110"/>
    </source>
</evidence>
<dbReference type="GO" id="GO:0000976">
    <property type="term" value="F:transcription cis-regulatory region binding"/>
    <property type="evidence" value="ECO:0007669"/>
    <property type="project" value="TreeGrafter"/>
</dbReference>
<dbReference type="PROSITE" id="PS50110">
    <property type="entry name" value="RESPONSE_REGULATORY"/>
    <property type="match status" value="1"/>
</dbReference>
<keyword evidence="2" id="KW-0597">Phosphoprotein</keyword>
<evidence type="ECO:0000256" key="2">
    <source>
        <dbReference type="PROSITE-ProRule" id="PRU00169"/>
    </source>
</evidence>
<dbReference type="SMART" id="SM00862">
    <property type="entry name" value="Trans_reg_C"/>
    <property type="match status" value="1"/>
</dbReference>
<dbReference type="RefSeq" id="WP_070177096.1">
    <property type="nucleotide sequence ID" value="NZ_BMJR01000011.1"/>
</dbReference>
<dbReference type="InterPro" id="IPR011006">
    <property type="entry name" value="CheY-like_superfamily"/>
</dbReference>
<evidence type="ECO:0000313" key="7">
    <source>
        <dbReference type="Proteomes" id="UP000176037"/>
    </source>
</evidence>
<dbReference type="Proteomes" id="UP000176037">
    <property type="component" value="Unassembled WGS sequence"/>
</dbReference>
<accession>A0A1E8FEZ2</accession>
<dbReference type="InterPro" id="IPR039420">
    <property type="entry name" value="WalR-like"/>
</dbReference>
<dbReference type="Pfam" id="PF00486">
    <property type="entry name" value="Trans_reg_C"/>
    <property type="match status" value="1"/>
</dbReference>
<name>A0A1E8FEZ2_9ALTE</name>
<dbReference type="Gene3D" id="6.10.250.690">
    <property type="match status" value="1"/>
</dbReference>
<protein>
    <submittedName>
        <fullName evidence="6">DNA-binding response regulator</fullName>
    </submittedName>
</protein>
<dbReference type="PANTHER" id="PTHR48111">
    <property type="entry name" value="REGULATOR OF RPOS"/>
    <property type="match status" value="1"/>
</dbReference>
<evidence type="ECO:0000313" key="6">
    <source>
        <dbReference type="EMBL" id="OFI34168.1"/>
    </source>
</evidence>
<dbReference type="EMBL" id="MJIC01000014">
    <property type="protein sequence ID" value="OFI34168.1"/>
    <property type="molecule type" value="Genomic_DNA"/>
</dbReference>
<dbReference type="GO" id="GO:0005829">
    <property type="term" value="C:cytosol"/>
    <property type="evidence" value="ECO:0007669"/>
    <property type="project" value="TreeGrafter"/>
</dbReference>
<dbReference type="AlphaFoldDB" id="A0A1E8FEZ2"/>
<dbReference type="CDD" id="cd00383">
    <property type="entry name" value="trans_reg_C"/>
    <property type="match status" value="1"/>
</dbReference>
<evidence type="ECO:0000256" key="3">
    <source>
        <dbReference type="PROSITE-ProRule" id="PRU01091"/>
    </source>
</evidence>
<dbReference type="PROSITE" id="PS51755">
    <property type="entry name" value="OMPR_PHOB"/>
    <property type="match status" value="1"/>
</dbReference>
<feature type="domain" description="Response regulatory" evidence="4">
    <location>
        <begin position="2"/>
        <end position="116"/>
    </location>
</feature>
<organism evidence="6 7">
    <name type="scientific">Alteromonas lipolytica</name>
    <dbReference type="NCBI Taxonomy" id="1856405"/>
    <lineage>
        <taxon>Bacteria</taxon>
        <taxon>Pseudomonadati</taxon>
        <taxon>Pseudomonadota</taxon>
        <taxon>Gammaproteobacteria</taxon>
        <taxon>Alteromonadales</taxon>
        <taxon>Alteromonadaceae</taxon>
        <taxon>Alteromonas/Salinimonas group</taxon>
        <taxon>Alteromonas</taxon>
    </lineage>
</organism>
<feature type="domain" description="OmpR/PhoB-type" evidence="5">
    <location>
        <begin position="124"/>
        <end position="222"/>
    </location>
</feature>
<keyword evidence="7" id="KW-1185">Reference proteome</keyword>
<dbReference type="GO" id="GO:0032993">
    <property type="term" value="C:protein-DNA complex"/>
    <property type="evidence" value="ECO:0007669"/>
    <property type="project" value="TreeGrafter"/>
</dbReference>
<dbReference type="InterPro" id="IPR036388">
    <property type="entry name" value="WH-like_DNA-bd_sf"/>
</dbReference>
<evidence type="ECO:0000259" key="5">
    <source>
        <dbReference type="PROSITE" id="PS51755"/>
    </source>
</evidence>
<dbReference type="Gene3D" id="3.40.50.2300">
    <property type="match status" value="1"/>
</dbReference>
<feature type="DNA-binding region" description="OmpR/PhoB-type" evidence="3">
    <location>
        <begin position="124"/>
        <end position="222"/>
    </location>
</feature>
<dbReference type="Gene3D" id="1.10.10.10">
    <property type="entry name" value="Winged helix-like DNA-binding domain superfamily/Winged helix DNA-binding domain"/>
    <property type="match status" value="1"/>
</dbReference>
<dbReference type="InterPro" id="IPR001867">
    <property type="entry name" value="OmpR/PhoB-type_DNA-bd"/>
</dbReference>